<evidence type="ECO:0000259" key="1">
    <source>
        <dbReference type="Pfam" id="PF01261"/>
    </source>
</evidence>
<dbReference type="Gene3D" id="3.20.20.150">
    <property type="entry name" value="Divalent-metal-dependent TIM barrel enzymes"/>
    <property type="match status" value="1"/>
</dbReference>
<name>A0A5B9D9J7_9ARCH</name>
<dbReference type="InterPro" id="IPR013022">
    <property type="entry name" value="Xyl_isomerase-like_TIM-brl"/>
</dbReference>
<evidence type="ECO:0000313" key="2">
    <source>
        <dbReference type="EMBL" id="QEE15763.1"/>
    </source>
</evidence>
<dbReference type="InterPro" id="IPR036237">
    <property type="entry name" value="Xyl_isomerase-like_sf"/>
</dbReference>
<dbReference type="EMBL" id="CP042905">
    <property type="protein sequence ID" value="QEE15763.1"/>
    <property type="molecule type" value="Genomic_DNA"/>
</dbReference>
<dbReference type="OrthoDB" id="372143at2157"/>
<feature type="domain" description="Xylose isomerase-like TIM barrel" evidence="1">
    <location>
        <begin position="25"/>
        <end position="226"/>
    </location>
</feature>
<dbReference type="SUPFAM" id="SSF51658">
    <property type="entry name" value="Xylose isomerase-like"/>
    <property type="match status" value="1"/>
</dbReference>
<sequence length="282" mass="31911">MKVGQTIQSLGPLKPSHIISMANLLGFEHLELDPTAFDDIEAVIPLVQKKSIILHAPYYFDWGYDLSSIKQSEKVEKYLVNLENYATALGAIGIVIHPPMDPDKDEEYYIRNLDRIKITVLLENLPGQKLGDFKTWYLDTKNKTKAKVGICFDVPHSFLTHGPVDLFNIPEVLLLDLNYIHISELDGVSDSHWPFGTEGGALPLDLFEKFLKKIKFKGIINMEMMPSGLEGIANLIDSYLILKKLGPKIPYILKKIRISLLKPLLMKKLKKVPLPAEPDKHN</sequence>
<evidence type="ECO:0000313" key="3">
    <source>
        <dbReference type="Proteomes" id="UP000321408"/>
    </source>
</evidence>
<dbReference type="GO" id="GO:0016853">
    <property type="term" value="F:isomerase activity"/>
    <property type="evidence" value="ECO:0007669"/>
    <property type="project" value="UniProtKB-KW"/>
</dbReference>
<dbReference type="Pfam" id="PF01261">
    <property type="entry name" value="AP_endonuc_2"/>
    <property type="match status" value="1"/>
</dbReference>
<dbReference type="AlphaFoldDB" id="A0A5B9D9J7"/>
<dbReference type="GeneID" id="41329583"/>
<proteinExistence type="predicted"/>
<dbReference type="Proteomes" id="UP000321408">
    <property type="component" value="Chromosome"/>
</dbReference>
<gene>
    <name evidence="2" type="ORF">DSAG12_01590</name>
</gene>
<reference evidence="2 3" key="2">
    <citation type="journal article" date="2024" name="Int. J. Syst. Evol. Microbiol.">
        <title>Promethearchaeum syntrophicum gen. nov., sp. nov., an anaerobic, obligately syntrophic archaeon, the first isolate of the lineage 'Asgard' archaea, and proposal of the new archaeal phylum Promethearchaeota phyl. nov. and kingdom Promethearchaeati regn. nov.</title>
        <authorList>
            <person name="Imachi H."/>
            <person name="Nobu M.K."/>
            <person name="Kato S."/>
            <person name="Takaki Y."/>
            <person name="Miyazaki M."/>
            <person name="Miyata M."/>
            <person name="Ogawara M."/>
            <person name="Saito Y."/>
            <person name="Sakai S."/>
            <person name="Tahara Y.O."/>
            <person name="Takano Y."/>
            <person name="Tasumi E."/>
            <person name="Uematsu K."/>
            <person name="Yoshimura T."/>
            <person name="Itoh T."/>
            <person name="Ohkuma M."/>
            <person name="Takai K."/>
        </authorList>
    </citation>
    <scope>NUCLEOTIDE SEQUENCE [LARGE SCALE GENOMIC DNA]</scope>
    <source>
        <strain evidence="2 3">MK-D1</strain>
    </source>
</reference>
<protein>
    <submittedName>
        <fullName evidence="2">TIM barrel protein</fullName>
    </submittedName>
</protein>
<dbReference type="KEGG" id="psyt:DSAG12_01590"/>
<accession>A0A5B9D9J7</accession>
<keyword evidence="3" id="KW-1185">Reference proteome</keyword>
<dbReference type="RefSeq" id="WP_147662663.1">
    <property type="nucleotide sequence ID" value="NZ_CP042905.2"/>
</dbReference>
<organism evidence="2 3">
    <name type="scientific">Promethearchaeum syntrophicum</name>
    <dbReference type="NCBI Taxonomy" id="2594042"/>
    <lineage>
        <taxon>Archaea</taxon>
        <taxon>Promethearchaeati</taxon>
        <taxon>Promethearchaeota</taxon>
        <taxon>Promethearchaeia</taxon>
        <taxon>Promethearchaeales</taxon>
        <taxon>Promethearchaeaceae</taxon>
        <taxon>Promethearchaeum</taxon>
    </lineage>
</organism>
<reference evidence="2 3" key="1">
    <citation type="journal article" date="2020" name="Nature">
        <title>Isolation of an archaeon at the prokaryote-eukaryote interface.</title>
        <authorList>
            <person name="Imachi H."/>
            <person name="Nobu M.K."/>
            <person name="Nakahara N."/>
            <person name="Morono Y."/>
            <person name="Ogawara M."/>
            <person name="Takaki Y."/>
            <person name="Takano Y."/>
            <person name="Uematsu K."/>
            <person name="Ikuta T."/>
            <person name="Ito M."/>
            <person name="Matsui Y."/>
            <person name="Miyazaki M."/>
            <person name="Murata K."/>
            <person name="Saito Y."/>
            <person name="Sakai S."/>
            <person name="Song C."/>
            <person name="Tasumi E."/>
            <person name="Yamanaka Y."/>
            <person name="Yamaguchi T."/>
            <person name="Kamagata Y."/>
            <person name="Tamaki H."/>
            <person name="Takai K."/>
        </authorList>
    </citation>
    <scope>NUCLEOTIDE SEQUENCE [LARGE SCALE GENOMIC DNA]</scope>
    <source>
        <strain evidence="2 3">MK-D1</strain>
    </source>
</reference>